<dbReference type="RefSeq" id="WP_111543580.1">
    <property type="nucleotide sequence ID" value="NZ_MZXV01000013.1"/>
</dbReference>
<evidence type="ECO:0000313" key="2">
    <source>
        <dbReference type="EMBL" id="PZV39840.1"/>
    </source>
</evidence>
<dbReference type="OrthoDB" id="238183at2"/>
<dbReference type="Proteomes" id="UP000248616">
    <property type="component" value="Unassembled WGS sequence"/>
</dbReference>
<evidence type="ECO:0000259" key="1">
    <source>
        <dbReference type="Pfam" id="PF16261"/>
    </source>
</evidence>
<reference evidence="3" key="1">
    <citation type="submission" date="2017-03" db="EMBL/GenBank/DDBJ databases">
        <authorList>
            <person name="Safronova V.I."/>
            <person name="Sazanova A.L."/>
            <person name="Chirak E.R."/>
        </authorList>
    </citation>
    <scope>NUCLEOTIDE SEQUENCE [LARGE SCALE GENOMIC DNA]</scope>
    <source>
        <strain evidence="3">Ach-343</strain>
    </source>
</reference>
<evidence type="ECO:0000313" key="3">
    <source>
        <dbReference type="Proteomes" id="UP000248616"/>
    </source>
</evidence>
<organism evidence="2 3">
    <name type="scientific">Mesorhizobium kowhaii</name>
    <dbReference type="NCBI Taxonomy" id="1300272"/>
    <lineage>
        <taxon>Bacteria</taxon>
        <taxon>Pseudomonadati</taxon>
        <taxon>Pseudomonadota</taxon>
        <taxon>Alphaproteobacteria</taxon>
        <taxon>Hyphomicrobiales</taxon>
        <taxon>Phyllobacteriaceae</taxon>
        <taxon>Mesorhizobium</taxon>
    </lineage>
</organism>
<dbReference type="AlphaFoldDB" id="A0A2W7C9F5"/>
<accession>A0A2W7C9F5</accession>
<dbReference type="EMBL" id="MZXV01000013">
    <property type="protein sequence ID" value="PZV39840.1"/>
    <property type="molecule type" value="Genomic_DNA"/>
</dbReference>
<gene>
    <name evidence="2" type="ORF">B5V02_07960</name>
</gene>
<sequence>MPCAPPASKTMPANGGTLRWNTNLSPSSVSIFQSLPSEAPKPVVVDDLSMPHSPRVHDGALWVLDSGRGFLVRIDPSTKEKQNIAFCPGFLRGLSLHGRFAIVTTSLPRDGLFKDLPLQANLQTRDAEPRCALYIIDLHTGGIAEWIELKGHITELFDVAVIAGCRCPSSVPLNSPNMASLITIDSEG</sequence>
<proteinExistence type="predicted"/>
<dbReference type="Pfam" id="PF16261">
    <property type="entry name" value="DUF4915"/>
    <property type="match status" value="1"/>
</dbReference>
<keyword evidence="3" id="KW-1185">Reference proteome</keyword>
<dbReference type="InterPro" id="IPR017481">
    <property type="entry name" value="CHP03032"/>
</dbReference>
<comment type="caution">
    <text evidence="2">The sequence shown here is derived from an EMBL/GenBank/DDBJ whole genome shotgun (WGS) entry which is preliminary data.</text>
</comment>
<dbReference type="SUPFAM" id="SSF63825">
    <property type="entry name" value="YWTD domain"/>
    <property type="match status" value="1"/>
</dbReference>
<protein>
    <recommendedName>
        <fullName evidence="1">Conserved hypothetical protein CHP03032 domain-containing protein</fullName>
    </recommendedName>
</protein>
<feature type="domain" description="Conserved hypothetical protein CHP03032" evidence="1">
    <location>
        <begin position="42"/>
        <end position="169"/>
    </location>
</feature>
<name>A0A2W7C9F5_9HYPH</name>